<dbReference type="NCBIfam" id="TIGR03168">
    <property type="entry name" value="1-PFK"/>
    <property type="match status" value="1"/>
</dbReference>
<gene>
    <name evidence="8" type="ORF">GCM10008096_16810</name>
</gene>
<dbReference type="InterPro" id="IPR017583">
    <property type="entry name" value="Tagatose/fructose_Pkinase"/>
</dbReference>
<dbReference type="PANTHER" id="PTHR46566:SF5">
    <property type="entry name" value="1-PHOSPHOFRUCTOKINASE"/>
    <property type="match status" value="1"/>
</dbReference>
<evidence type="ECO:0000256" key="6">
    <source>
        <dbReference type="PIRNR" id="PIRNR000535"/>
    </source>
</evidence>
<evidence type="ECO:0000259" key="7">
    <source>
        <dbReference type="Pfam" id="PF00294"/>
    </source>
</evidence>
<comment type="similarity">
    <text evidence="1">Belongs to the carbohydrate kinase PfkB family.</text>
</comment>
<evidence type="ECO:0000256" key="1">
    <source>
        <dbReference type="ARBA" id="ARBA00010688"/>
    </source>
</evidence>
<reference evidence="9" key="1">
    <citation type="journal article" date="2019" name="Int. J. Syst. Evol. Microbiol.">
        <title>The Global Catalogue of Microorganisms (GCM) 10K type strain sequencing project: providing services to taxonomists for standard genome sequencing and annotation.</title>
        <authorList>
            <consortium name="The Broad Institute Genomics Platform"/>
            <consortium name="The Broad Institute Genome Sequencing Center for Infectious Disease"/>
            <person name="Wu L."/>
            <person name="Ma J."/>
        </authorList>
    </citation>
    <scope>NUCLEOTIDE SEQUENCE [LARGE SCALE GENOMIC DNA]</scope>
    <source>
        <strain evidence="9">KCTC 19466</strain>
    </source>
</reference>
<protein>
    <submittedName>
        <fullName evidence="8">1-phosphofructokinase</fullName>
    </submittedName>
</protein>
<dbReference type="Pfam" id="PF00294">
    <property type="entry name" value="PfkB"/>
    <property type="match status" value="1"/>
</dbReference>
<feature type="domain" description="Carbohydrate kinase PfkB" evidence="7">
    <location>
        <begin position="8"/>
        <end position="309"/>
    </location>
</feature>
<dbReference type="PIRSF" id="PIRSF000535">
    <property type="entry name" value="1PFK/6PFK/LacC"/>
    <property type="match status" value="1"/>
</dbReference>
<evidence type="ECO:0000256" key="2">
    <source>
        <dbReference type="ARBA" id="ARBA00022679"/>
    </source>
</evidence>
<keyword evidence="9" id="KW-1185">Reference proteome</keyword>
<dbReference type="RefSeq" id="WP_189349694.1">
    <property type="nucleotide sequence ID" value="NZ_BMXK01000006.1"/>
</dbReference>
<dbReference type="InterPro" id="IPR011611">
    <property type="entry name" value="PfkB_dom"/>
</dbReference>
<dbReference type="InterPro" id="IPR002173">
    <property type="entry name" value="Carboh/pur_kinase_PfkB_CS"/>
</dbReference>
<keyword evidence="4" id="KW-0418">Kinase</keyword>
<name>A0ABQ3GJP1_9MICC</name>
<evidence type="ECO:0000313" key="9">
    <source>
        <dbReference type="Proteomes" id="UP000642819"/>
    </source>
</evidence>
<dbReference type="InterPro" id="IPR029056">
    <property type="entry name" value="Ribokinase-like"/>
</dbReference>
<keyword evidence="5" id="KW-0067">ATP-binding</keyword>
<dbReference type="PANTHER" id="PTHR46566">
    <property type="entry name" value="1-PHOSPHOFRUCTOKINASE-RELATED"/>
    <property type="match status" value="1"/>
</dbReference>
<evidence type="ECO:0000256" key="3">
    <source>
        <dbReference type="ARBA" id="ARBA00022741"/>
    </source>
</evidence>
<sequence length="328" mass="32696">MIVTLTANPSLDRTIELDGRLERGGVQRAGSTHAQPAGKGVNVSRAVAAAGSATLALLPGDTADPLVLGLDAASLPYRAMPIGASLRSNITLTEPDGTTTKINEPGPHLDADQQRELGGLVADAADGAAWLVLAGSLPPGVEADFYARLTATLRRELGGRCPKIAVDTSGAPLAALFDGGTGFGAAAVPTLLKPNADELAELVGGTTEAELEADPHRAVAAARELIGAGAEAVLATLGAAGAVLVTASGAWQGTHAPVTARSTVGAGDSSLAGFVLAESAGLPRPDCLRRAVAYGAAAASLPGSTIPTPSHTTEDAVRVVPLTGKDQP</sequence>
<organism evidence="8 9">
    <name type="scientific">Zhihengliuella salsuginis</name>
    <dbReference type="NCBI Taxonomy" id="578222"/>
    <lineage>
        <taxon>Bacteria</taxon>
        <taxon>Bacillati</taxon>
        <taxon>Actinomycetota</taxon>
        <taxon>Actinomycetes</taxon>
        <taxon>Micrococcales</taxon>
        <taxon>Micrococcaceae</taxon>
        <taxon>Zhihengliuella</taxon>
    </lineage>
</organism>
<keyword evidence="3" id="KW-0547">Nucleotide-binding</keyword>
<keyword evidence="2 6" id="KW-0808">Transferase</keyword>
<dbReference type="SUPFAM" id="SSF53613">
    <property type="entry name" value="Ribokinase-like"/>
    <property type="match status" value="1"/>
</dbReference>
<dbReference type="EMBL" id="BMXK01000006">
    <property type="protein sequence ID" value="GHD06623.1"/>
    <property type="molecule type" value="Genomic_DNA"/>
</dbReference>
<accession>A0ABQ3GJP1</accession>
<evidence type="ECO:0000256" key="5">
    <source>
        <dbReference type="ARBA" id="ARBA00022840"/>
    </source>
</evidence>
<evidence type="ECO:0000256" key="4">
    <source>
        <dbReference type="ARBA" id="ARBA00022777"/>
    </source>
</evidence>
<proteinExistence type="inferred from homology"/>
<dbReference type="PROSITE" id="PS00584">
    <property type="entry name" value="PFKB_KINASES_2"/>
    <property type="match status" value="1"/>
</dbReference>
<dbReference type="Gene3D" id="3.40.1190.20">
    <property type="match status" value="1"/>
</dbReference>
<dbReference type="Proteomes" id="UP000642819">
    <property type="component" value="Unassembled WGS sequence"/>
</dbReference>
<dbReference type="CDD" id="cd01164">
    <property type="entry name" value="FruK_PfkB_like"/>
    <property type="match status" value="1"/>
</dbReference>
<evidence type="ECO:0000313" key="8">
    <source>
        <dbReference type="EMBL" id="GHD06623.1"/>
    </source>
</evidence>
<comment type="caution">
    <text evidence="8">The sequence shown here is derived from an EMBL/GenBank/DDBJ whole genome shotgun (WGS) entry which is preliminary data.</text>
</comment>